<evidence type="ECO:0000313" key="1">
    <source>
        <dbReference type="EMBL" id="ART30304.1"/>
    </source>
</evidence>
<organism evidence="1">
    <name type="scientific">Utricularia reniformis</name>
    <dbReference type="NCBI Taxonomy" id="192314"/>
    <lineage>
        <taxon>Eukaryota</taxon>
        <taxon>Viridiplantae</taxon>
        <taxon>Streptophyta</taxon>
        <taxon>Embryophyta</taxon>
        <taxon>Tracheophyta</taxon>
        <taxon>Spermatophyta</taxon>
        <taxon>Magnoliopsida</taxon>
        <taxon>eudicotyledons</taxon>
        <taxon>Gunneridae</taxon>
        <taxon>Pentapetalae</taxon>
        <taxon>asterids</taxon>
        <taxon>lamiids</taxon>
        <taxon>Lamiales</taxon>
        <taxon>Lentibulariaceae</taxon>
        <taxon>Utricularia</taxon>
    </lineage>
</organism>
<keyword evidence="1" id="KW-0496">Mitochondrion</keyword>
<reference evidence="1" key="1">
    <citation type="submission" date="2017-03" db="EMBL/GenBank/DDBJ databases">
        <title>The mitochondrial genome of the carnivorous plant Utricularia reniformis (Lentibulariaceae): structure, comparative analysis and evolutionary landmarks.</title>
        <authorList>
            <person name="Silva S.R."/>
            <person name="Alvarenga D.O."/>
            <person name="Michael T.P."/>
            <person name="Miranda V.F.O."/>
            <person name="Varani A.M."/>
        </authorList>
    </citation>
    <scope>NUCLEOTIDE SEQUENCE</scope>
</reference>
<accession>A0A1Y0AYS7</accession>
<proteinExistence type="predicted"/>
<geneLocation type="mitochondrion" evidence="1"/>
<name>A0A1Y0AYS7_9LAMI</name>
<sequence>MKAFLTNLIQKGLRREQGNRRNRSEGEALSRRSIDYCSYIGRFLSSSSRFFDQNLFTLYFMLESSRAPLTIFLSSVRE</sequence>
<protein>
    <submittedName>
        <fullName evidence="1">Uncharacterized protein</fullName>
    </submittedName>
</protein>
<gene>
    <name evidence="1" type="ORF">AEK19_MT0703</name>
</gene>
<dbReference type="EMBL" id="KY774314">
    <property type="protein sequence ID" value="ART30304.1"/>
    <property type="molecule type" value="Genomic_DNA"/>
</dbReference>
<dbReference type="AlphaFoldDB" id="A0A1Y0AYS7"/>